<dbReference type="OrthoDB" id="5983145at2759"/>
<keyword evidence="2" id="KW-1185">Reference proteome</keyword>
<dbReference type="GO" id="GO:0008408">
    <property type="term" value="F:3'-5' exonuclease activity"/>
    <property type="evidence" value="ECO:0007669"/>
    <property type="project" value="InterPro"/>
</dbReference>
<name>A0A6P9A677_THRPL</name>
<feature type="compositionally biased region" description="Basic and acidic residues" evidence="1">
    <location>
        <begin position="140"/>
        <end position="152"/>
    </location>
</feature>
<dbReference type="GeneID" id="117651753"/>
<dbReference type="KEGG" id="tpal:117651753"/>
<feature type="compositionally biased region" description="Low complexity" evidence="1">
    <location>
        <begin position="93"/>
        <end position="109"/>
    </location>
</feature>
<proteinExistence type="predicted"/>
<reference evidence="3 4" key="1">
    <citation type="submission" date="2025-04" db="UniProtKB">
        <authorList>
            <consortium name="RefSeq"/>
        </authorList>
    </citation>
    <scope>IDENTIFICATION</scope>
    <source>
        <tissue evidence="3 4">Total insect</tissue>
    </source>
</reference>
<dbReference type="AlphaFoldDB" id="A0A6P9A677"/>
<gene>
    <name evidence="3 4" type="primary">LOC117651753</name>
</gene>
<protein>
    <submittedName>
        <fullName evidence="3 4">Telomerase RNA component interacting RNase-like isoform X1</fullName>
    </submittedName>
</protein>
<dbReference type="Proteomes" id="UP000515158">
    <property type="component" value="Unplaced"/>
</dbReference>
<feature type="compositionally biased region" description="Polar residues" evidence="1">
    <location>
        <begin position="63"/>
        <end position="87"/>
    </location>
</feature>
<evidence type="ECO:0000313" key="3">
    <source>
        <dbReference type="RefSeq" id="XP_034252001.1"/>
    </source>
</evidence>
<evidence type="ECO:0000256" key="1">
    <source>
        <dbReference type="SAM" id="MobiDB-lite"/>
    </source>
</evidence>
<evidence type="ECO:0000313" key="4">
    <source>
        <dbReference type="RefSeq" id="XP_034252088.1"/>
    </source>
</evidence>
<evidence type="ECO:0000313" key="2">
    <source>
        <dbReference type="Proteomes" id="UP000515158"/>
    </source>
</evidence>
<dbReference type="InterPro" id="IPR038838">
    <property type="entry name" value="TRIR"/>
</dbReference>
<dbReference type="PANTHER" id="PTHR34753:SF1">
    <property type="entry name" value="TELOMERASE RNA COMPONENT INTERACTING RNASE"/>
    <property type="match status" value="1"/>
</dbReference>
<feature type="compositionally biased region" description="Basic and acidic residues" evidence="1">
    <location>
        <begin position="1"/>
        <end position="18"/>
    </location>
</feature>
<feature type="region of interest" description="Disordered" evidence="1">
    <location>
        <begin position="1"/>
        <end position="153"/>
    </location>
</feature>
<sequence>MVYHRSDGDTTPSARDRAPPTAQSMPEAHQVNAFRNDGSFLEMFKRMQEANSSASSGSPSLSKNLQPAKPTTSVSPVKAESGQSVMSSDRVHPGPSGNPGSSGNASSGDESSKEVAKRAPLVGKRRGGRVLPTGVVKKKRADEEGSEEKPKDAWSLYMAEVKRYKETSCEEDGKTRPLVK</sequence>
<feature type="compositionally biased region" description="Low complexity" evidence="1">
    <location>
        <begin position="52"/>
        <end position="62"/>
    </location>
</feature>
<dbReference type="RefSeq" id="XP_034252001.1">
    <property type="nucleotide sequence ID" value="XM_034396110.1"/>
</dbReference>
<dbReference type="RefSeq" id="XP_034252088.1">
    <property type="nucleotide sequence ID" value="XM_034396197.1"/>
</dbReference>
<dbReference type="GO" id="GO:0008409">
    <property type="term" value="F:5'-3' exonuclease activity"/>
    <property type="evidence" value="ECO:0007669"/>
    <property type="project" value="InterPro"/>
</dbReference>
<dbReference type="PANTHER" id="PTHR34753">
    <property type="entry name" value="TELOMERASE RNA COMPONENT INTERACTING RNASE"/>
    <property type="match status" value="1"/>
</dbReference>
<accession>A0A6P9A677</accession>
<organism evidence="3">
    <name type="scientific">Thrips palmi</name>
    <name type="common">Melon thrips</name>
    <dbReference type="NCBI Taxonomy" id="161013"/>
    <lineage>
        <taxon>Eukaryota</taxon>
        <taxon>Metazoa</taxon>
        <taxon>Ecdysozoa</taxon>
        <taxon>Arthropoda</taxon>
        <taxon>Hexapoda</taxon>
        <taxon>Insecta</taxon>
        <taxon>Pterygota</taxon>
        <taxon>Neoptera</taxon>
        <taxon>Paraneoptera</taxon>
        <taxon>Thysanoptera</taxon>
        <taxon>Terebrantia</taxon>
        <taxon>Thripoidea</taxon>
        <taxon>Thripidae</taxon>
        <taxon>Thrips</taxon>
    </lineage>
</organism>